<proteinExistence type="predicted"/>
<gene>
    <name evidence="1" type="ORF">GHK24_03090</name>
</gene>
<dbReference type="EMBL" id="WIXJ01000002">
    <property type="protein sequence ID" value="MQY50765.1"/>
    <property type="molecule type" value="Genomic_DNA"/>
</dbReference>
<accession>A0A6L5JTN7</accession>
<evidence type="ECO:0000313" key="2">
    <source>
        <dbReference type="Proteomes" id="UP000480275"/>
    </source>
</evidence>
<sequence length="125" mass="13509">MAEMEYGLHQMAATTSAALEEAALYQDGLEALIGFLLAQLAESGRSPAQLLQALPREYAEQAQDDPHSPLLWPFERLEAQLRCQIGTPVETGMPRGLARSFQRLPGAPRAALRDAAALPGDEPAQ</sequence>
<comment type="caution">
    <text evidence="1">The sequence shown here is derived from an EMBL/GenBank/DDBJ whole genome shotgun (WGS) entry which is preliminary data.</text>
</comment>
<organism evidence="1 2">
    <name type="scientific">Rhodocyclus tenuis</name>
    <name type="common">Rhodospirillum tenue</name>
    <dbReference type="NCBI Taxonomy" id="1066"/>
    <lineage>
        <taxon>Bacteria</taxon>
        <taxon>Pseudomonadati</taxon>
        <taxon>Pseudomonadota</taxon>
        <taxon>Betaproteobacteria</taxon>
        <taxon>Rhodocyclales</taxon>
        <taxon>Rhodocyclaceae</taxon>
        <taxon>Rhodocyclus</taxon>
    </lineage>
</organism>
<evidence type="ECO:0000313" key="1">
    <source>
        <dbReference type="EMBL" id="MQY50765.1"/>
    </source>
</evidence>
<reference evidence="1 2" key="1">
    <citation type="submission" date="2019-10" db="EMBL/GenBank/DDBJ databases">
        <title>Whole-genome sequence of the purple nonsulfur photosynthetic bacterium Rhodocyclus tenuis.</title>
        <authorList>
            <person name="Kyndt J.A."/>
            <person name="Meyer T.E."/>
        </authorList>
    </citation>
    <scope>NUCLEOTIDE SEQUENCE [LARGE SCALE GENOMIC DNA]</scope>
    <source>
        <strain evidence="1 2">DSM 110</strain>
    </source>
</reference>
<dbReference type="AlphaFoldDB" id="A0A6L5JTN7"/>
<name>A0A6L5JTN7_RHOTE</name>
<dbReference type="Proteomes" id="UP000480275">
    <property type="component" value="Unassembled WGS sequence"/>
</dbReference>
<protein>
    <submittedName>
        <fullName evidence="1">Uncharacterized protein</fullName>
    </submittedName>
</protein>